<sequence>MIKYMYILILDIHKKEGEFKLKKLKLLLAMAVIVILSFTSVAMAQEKNTVTRIEFIKMAMDLAKIELVDSTETSFKDIKAEDIPYVETAVKNKISSGYGDMFKPEKNITKEEAVTILVRALGEEAIAKRMDTEHIEIVYDELVSSWAKSYIVYGIKAGIIEEGGKFNPKELLTQEEAKKIIDKAANYYNTSLTREGLTAVKMLDNATKNLMDKKTYKCEMTMNINGKVKSEEDEQPINMIMNQEAQFEAPETMYVKQNVVVKDQESGEVKTNSEVFMKDRIMYIKSEGEEKWFKMDMNPMMNELQGLTGQNFNNVGVSKEQLEMFGMYAKYDKDVTLDGKNYYVISIDIDKDAFKEIMKQFADKAADMAVEQVANIEDEQNKDSEEIENFASDEQNKEMVKQMIKSMIENMDMEIGYKYYIEKETKMYDKMDIKMNMNMNMFGMTSEMNYIGNGKYYDFGKEVQFPEIKENDIQTMDDLMNDNIEE</sequence>
<accession>A0A1M6NFM8</accession>
<dbReference type="Proteomes" id="UP000242497">
    <property type="component" value="Unassembled WGS sequence"/>
</dbReference>
<protein>
    <submittedName>
        <fullName evidence="3">S-layer homology domain-containing protein</fullName>
    </submittedName>
</protein>
<gene>
    <name evidence="3" type="ORF">SAMN02744037_01260</name>
</gene>
<name>A0A1M6NFM8_9FIRM</name>
<organism evidence="3 4">
    <name type="scientific">Tepidibacter formicigenes DSM 15518</name>
    <dbReference type="NCBI Taxonomy" id="1123349"/>
    <lineage>
        <taxon>Bacteria</taxon>
        <taxon>Bacillati</taxon>
        <taxon>Bacillota</taxon>
        <taxon>Clostridia</taxon>
        <taxon>Peptostreptococcales</taxon>
        <taxon>Peptostreptococcaceae</taxon>
        <taxon>Tepidibacter</taxon>
    </lineage>
</organism>
<evidence type="ECO:0000313" key="3">
    <source>
        <dbReference type="EMBL" id="SHJ94551.1"/>
    </source>
</evidence>
<keyword evidence="1" id="KW-0677">Repeat</keyword>
<keyword evidence="4" id="KW-1185">Reference proteome</keyword>
<dbReference type="EMBL" id="FRAE01000022">
    <property type="protein sequence ID" value="SHJ94551.1"/>
    <property type="molecule type" value="Genomic_DNA"/>
</dbReference>
<reference evidence="4" key="1">
    <citation type="submission" date="2016-11" db="EMBL/GenBank/DDBJ databases">
        <authorList>
            <person name="Varghese N."/>
            <person name="Submissions S."/>
        </authorList>
    </citation>
    <scope>NUCLEOTIDE SEQUENCE [LARGE SCALE GENOMIC DNA]</scope>
    <source>
        <strain evidence="4">DSM 15518</strain>
    </source>
</reference>
<evidence type="ECO:0000259" key="2">
    <source>
        <dbReference type="PROSITE" id="PS51272"/>
    </source>
</evidence>
<dbReference type="Pfam" id="PF00395">
    <property type="entry name" value="SLH"/>
    <property type="match status" value="1"/>
</dbReference>
<dbReference type="Pfam" id="PF20316">
    <property type="entry name" value="DUF6612"/>
    <property type="match status" value="1"/>
</dbReference>
<evidence type="ECO:0000313" key="4">
    <source>
        <dbReference type="Proteomes" id="UP000242497"/>
    </source>
</evidence>
<feature type="domain" description="SLH" evidence="2">
    <location>
        <begin position="134"/>
        <end position="195"/>
    </location>
</feature>
<dbReference type="PROSITE" id="PS51272">
    <property type="entry name" value="SLH"/>
    <property type="match status" value="2"/>
</dbReference>
<evidence type="ECO:0000256" key="1">
    <source>
        <dbReference type="ARBA" id="ARBA00022737"/>
    </source>
</evidence>
<proteinExistence type="predicted"/>
<feature type="domain" description="SLH" evidence="2">
    <location>
        <begin position="69"/>
        <end position="131"/>
    </location>
</feature>
<dbReference type="InterPro" id="IPR001119">
    <property type="entry name" value="SLH_dom"/>
</dbReference>
<dbReference type="Gene3D" id="2.50.20.20">
    <property type="match status" value="1"/>
</dbReference>
<dbReference type="STRING" id="1123349.SAMN02744037_01260"/>
<dbReference type="InterPro" id="IPR046720">
    <property type="entry name" value="DUF6612"/>
</dbReference>
<dbReference type="AlphaFoldDB" id="A0A1M6NFM8"/>